<reference evidence="3" key="2">
    <citation type="submission" date="2025-08" db="UniProtKB">
        <authorList>
            <consortium name="Ensembl"/>
        </authorList>
    </citation>
    <scope>IDENTIFICATION</scope>
</reference>
<dbReference type="GeneTree" id="ENSGT01030000234599"/>
<dbReference type="PANTHER" id="PTHR14096:SF57">
    <property type="entry name" value="APOLIPOPROTEIN L4"/>
    <property type="match status" value="1"/>
</dbReference>
<reference evidence="3 4" key="1">
    <citation type="submission" date="2020-05" db="EMBL/GenBank/DDBJ databases">
        <title>Electrophorus electricus (electric eel) genome, fEleEle1, primary haplotype.</title>
        <authorList>
            <person name="Myers G."/>
            <person name="Meyer A."/>
            <person name="Fedrigo O."/>
            <person name="Formenti G."/>
            <person name="Rhie A."/>
            <person name="Tracey A."/>
            <person name="Sims Y."/>
            <person name="Jarvis E.D."/>
        </authorList>
    </citation>
    <scope>NUCLEOTIDE SEQUENCE [LARGE SCALE GENOMIC DNA]</scope>
</reference>
<reference evidence="3" key="3">
    <citation type="submission" date="2025-09" db="UniProtKB">
        <authorList>
            <consortium name="Ensembl"/>
        </authorList>
    </citation>
    <scope>IDENTIFICATION</scope>
</reference>
<accession>A0AAY5EJT4</accession>
<keyword evidence="4" id="KW-1185">Reference proteome</keyword>
<gene>
    <name evidence="3" type="primary">LOC113569886</name>
</gene>
<dbReference type="GO" id="GO:0005576">
    <property type="term" value="C:extracellular region"/>
    <property type="evidence" value="ECO:0007669"/>
    <property type="project" value="InterPro"/>
</dbReference>
<dbReference type="Ensembl" id="ENSEEET00000059532.1">
    <property type="protein sequence ID" value="ENSEEEP00000057235.1"/>
    <property type="gene ID" value="ENSEEEG00000028379.1"/>
</dbReference>
<comment type="similarity">
    <text evidence="1">Belongs to the apolipoprotein L family.</text>
</comment>
<evidence type="ECO:0000256" key="1">
    <source>
        <dbReference type="ARBA" id="ARBA00010090"/>
    </source>
</evidence>
<dbReference type="GO" id="GO:0042157">
    <property type="term" value="P:lipoprotein metabolic process"/>
    <property type="evidence" value="ECO:0007669"/>
    <property type="project" value="InterPro"/>
</dbReference>
<feature type="coiled-coil region" evidence="2">
    <location>
        <begin position="41"/>
        <end position="68"/>
    </location>
</feature>
<evidence type="ECO:0000256" key="2">
    <source>
        <dbReference type="SAM" id="Coils"/>
    </source>
</evidence>
<name>A0AAY5EJT4_ELEEL</name>
<protein>
    <submittedName>
        <fullName evidence="3">Uncharacterized protein</fullName>
    </submittedName>
</protein>
<dbReference type="PANTHER" id="PTHR14096">
    <property type="entry name" value="APOLIPOPROTEIN L"/>
    <property type="match status" value="1"/>
</dbReference>
<dbReference type="Pfam" id="PF05461">
    <property type="entry name" value="ApoL"/>
    <property type="match status" value="1"/>
</dbReference>
<dbReference type="GO" id="GO:0006869">
    <property type="term" value="P:lipid transport"/>
    <property type="evidence" value="ECO:0007669"/>
    <property type="project" value="InterPro"/>
</dbReference>
<keyword evidence="2" id="KW-0175">Coiled coil</keyword>
<dbReference type="GO" id="GO:0008289">
    <property type="term" value="F:lipid binding"/>
    <property type="evidence" value="ECO:0007669"/>
    <property type="project" value="InterPro"/>
</dbReference>
<dbReference type="Proteomes" id="UP000314983">
    <property type="component" value="Chromosome 1"/>
</dbReference>
<dbReference type="InterPro" id="IPR008405">
    <property type="entry name" value="ApoL"/>
</dbReference>
<sequence>LTRQTHQVLEKYISDTFRDIATVRKFCDREPKWTLQRKSELRMMRDIKDRAKSKAEELEKELGSALKDTLEGLKKLHHFLDALERLSVTSVQVFRSESIVPRGLSAKAVQSLIFTIRSVSPLLIHFKRDAAAFFMPFLCNVEVLVFQLDKYIQITNQLCKIMKHWENSKPSLEFILNMSEESVCNLHAHLEKLNRIRMDESFRLTFLFSGEAQRFIDVFSQHGSRMFQLLSDLEEAAVQLDRMVLGSSISTVVGSSVGIAGTVLSTVGLVLAPVTAGLSLTLTLTGAGLGVSSGVTSMVTGVTEMAVNSHEEQNANNIFISFMEHVLKVLDCMEQAANIEGPVPDPQEMVNMTIGTDKVSMCTGKVAKDFNKVFLGQQKVILQMRKAAASITSLAADLPDTGKLAKGTTLILSKSARAGLRAGPGAVLSIGMDALSLYNESISLAEGKKNETSELIRNRSALWRSEVKAWEKIYNCLCEGISNFDSRVLLDSNLFELTKDTC</sequence>
<organism evidence="3 4">
    <name type="scientific">Electrophorus electricus</name>
    <name type="common">Electric eel</name>
    <name type="synonym">Gymnotus electricus</name>
    <dbReference type="NCBI Taxonomy" id="8005"/>
    <lineage>
        <taxon>Eukaryota</taxon>
        <taxon>Metazoa</taxon>
        <taxon>Chordata</taxon>
        <taxon>Craniata</taxon>
        <taxon>Vertebrata</taxon>
        <taxon>Euteleostomi</taxon>
        <taxon>Actinopterygii</taxon>
        <taxon>Neopterygii</taxon>
        <taxon>Teleostei</taxon>
        <taxon>Ostariophysi</taxon>
        <taxon>Gymnotiformes</taxon>
        <taxon>Gymnotoidei</taxon>
        <taxon>Gymnotidae</taxon>
        <taxon>Electrophorus</taxon>
    </lineage>
</organism>
<proteinExistence type="inferred from homology"/>
<evidence type="ECO:0000313" key="4">
    <source>
        <dbReference type="Proteomes" id="UP000314983"/>
    </source>
</evidence>
<dbReference type="AlphaFoldDB" id="A0AAY5EJT4"/>
<dbReference type="GO" id="GO:0016020">
    <property type="term" value="C:membrane"/>
    <property type="evidence" value="ECO:0007669"/>
    <property type="project" value="TreeGrafter"/>
</dbReference>
<evidence type="ECO:0000313" key="3">
    <source>
        <dbReference type="Ensembl" id="ENSEEEP00000057235.1"/>
    </source>
</evidence>